<reference evidence="3 4" key="1">
    <citation type="submission" date="2022-11" db="EMBL/GenBank/DDBJ databases">
        <title>Genome Sequencing of Nocardia sp. ON39_IFM12276 and assembly.</title>
        <authorList>
            <person name="Shimojima M."/>
            <person name="Toyokawa M."/>
            <person name="Uesaka K."/>
        </authorList>
    </citation>
    <scope>NUCLEOTIDE SEQUENCE [LARGE SCALE GENOMIC DNA]</scope>
    <source>
        <strain evidence="3 4">IFM 12276</strain>
    </source>
</reference>
<dbReference type="SUPFAM" id="SSF55961">
    <property type="entry name" value="Bet v1-like"/>
    <property type="match status" value="1"/>
</dbReference>
<keyword evidence="4" id="KW-1185">Reference proteome</keyword>
<feature type="domain" description="Activator of Hsp90 ATPase homologue 1/2-like C-terminal" evidence="2">
    <location>
        <begin position="95"/>
        <end position="233"/>
    </location>
</feature>
<name>A0ABM8D237_9NOCA</name>
<dbReference type="EMBL" id="AP026978">
    <property type="protein sequence ID" value="BDU01358.1"/>
    <property type="molecule type" value="Genomic_DNA"/>
</dbReference>
<evidence type="ECO:0000256" key="1">
    <source>
        <dbReference type="ARBA" id="ARBA00006817"/>
    </source>
</evidence>
<evidence type="ECO:0000313" key="3">
    <source>
        <dbReference type="EMBL" id="BDU01358.1"/>
    </source>
</evidence>
<dbReference type="InterPro" id="IPR013538">
    <property type="entry name" value="ASHA1/2-like_C"/>
</dbReference>
<dbReference type="Pfam" id="PF08327">
    <property type="entry name" value="AHSA1"/>
    <property type="match status" value="1"/>
</dbReference>
<sequence>MVVSGVAGGGAGRVVRKFGCAVVPGDGAEELAEFIGSADAAAMFGRHGEDGADRVLRRAGSLALAPLGAKRCVSMSVPLPRVRRMTATWIRWHVRAPRATVYRLLLDAESVRHWVGPEGMTSRVHEFDPTEGGVFRITFTADEPTGTGDTTTNGDTYHGRFARLIPDEQVVGVIQVETDDPAATGKQTITYVLGDAGGGTDIVAMHEGLPDAITPEDNELGWRISLGKLAAIAEAAR</sequence>
<dbReference type="Gene3D" id="3.30.530.20">
    <property type="match status" value="1"/>
</dbReference>
<evidence type="ECO:0000313" key="4">
    <source>
        <dbReference type="Proteomes" id="UP001317870"/>
    </source>
</evidence>
<organism evidence="3 4">
    <name type="scientific">Nocardia sputorum</name>
    <dbReference type="NCBI Taxonomy" id="2984338"/>
    <lineage>
        <taxon>Bacteria</taxon>
        <taxon>Bacillati</taxon>
        <taxon>Actinomycetota</taxon>
        <taxon>Actinomycetes</taxon>
        <taxon>Mycobacteriales</taxon>
        <taxon>Nocardiaceae</taxon>
        <taxon>Nocardia</taxon>
    </lineage>
</organism>
<protein>
    <recommendedName>
        <fullName evidence="2">Activator of Hsp90 ATPase homologue 1/2-like C-terminal domain-containing protein</fullName>
    </recommendedName>
</protein>
<dbReference type="InterPro" id="IPR023393">
    <property type="entry name" value="START-like_dom_sf"/>
</dbReference>
<dbReference type="Proteomes" id="UP001317870">
    <property type="component" value="Chromosome"/>
</dbReference>
<evidence type="ECO:0000259" key="2">
    <source>
        <dbReference type="Pfam" id="PF08327"/>
    </source>
</evidence>
<accession>A0ABM8D237</accession>
<gene>
    <name evidence="3" type="ORF">IFM12276_43860</name>
</gene>
<comment type="similarity">
    <text evidence="1">Belongs to the AHA1 family.</text>
</comment>
<proteinExistence type="inferred from homology"/>